<evidence type="ECO:0000313" key="10">
    <source>
        <dbReference type="EMBL" id="MBU5626888.1"/>
    </source>
</evidence>
<dbReference type="PANTHER" id="PTHR34857:SF2">
    <property type="entry name" value="SLL0384 PROTEIN"/>
    <property type="match status" value="1"/>
</dbReference>
<protein>
    <recommendedName>
        <fullName evidence="3 9">Energy-coupling factor transporter transmembrane protein EcfT</fullName>
        <shortName evidence="9">ECF transporter T component EcfT</shortName>
    </recommendedName>
</protein>
<comment type="function">
    <text evidence="9">Transmembrane (T) component of an energy-coupling factor (ECF) ABC-transporter complex. Unlike classic ABC transporters this ECF transporter provides the energy necessary to transport a number of different substrates.</text>
</comment>
<evidence type="ECO:0000256" key="7">
    <source>
        <dbReference type="ARBA" id="ARBA00022989"/>
    </source>
</evidence>
<dbReference type="Proteomes" id="UP000787672">
    <property type="component" value="Unassembled WGS sequence"/>
</dbReference>
<evidence type="ECO:0000313" key="11">
    <source>
        <dbReference type="Proteomes" id="UP000787672"/>
    </source>
</evidence>
<evidence type="ECO:0000256" key="5">
    <source>
        <dbReference type="ARBA" id="ARBA00022475"/>
    </source>
</evidence>
<dbReference type="PANTHER" id="PTHR34857">
    <property type="entry name" value="SLL0384 PROTEIN"/>
    <property type="match status" value="1"/>
</dbReference>
<feature type="transmembrane region" description="Helical" evidence="9">
    <location>
        <begin position="73"/>
        <end position="98"/>
    </location>
</feature>
<gene>
    <name evidence="9" type="primary">ecfT</name>
    <name evidence="10" type="ORF">KQI82_08170</name>
</gene>
<proteinExistence type="inferred from homology"/>
<dbReference type="InterPro" id="IPR024919">
    <property type="entry name" value="EcfT"/>
</dbReference>
<dbReference type="CDD" id="cd16914">
    <property type="entry name" value="EcfT"/>
    <property type="match status" value="1"/>
</dbReference>
<feature type="transmembrane region" description="Helical" evidence="9">
    <location>
        <begin position="243"/>
        <end position="263"/>
    </location>
</feature>
<evidence type="ECO:0000256" key="6">
    <source>
        <dbReference type="ARBA" id="ARBA00022692"/>
    </source>
</evidence>
<comment type="subunit">
    <text evidence="9">Forms a stable energy-coupling factor (ECF) transporter complex composed of 2 membrane-embedded substrate-binding proteins (S component), 2 ATP-binding proteins (A component) and 2 transmembrane proteins (T component).</text>
</comment>
<comment type="similarity">
    <text evidence="2 9">Belongs to the energy-coupling factor EcfT family.</text>
</comment>
<comment type="caution">
    <text evidence="10">The sequence shown here is derived from an EMBL/GenBank/DDBJ whole genome shotgun (WGS) entry which is preliminary data.</text>
</comment>
<feature type="transmembrane region" description="Helical" evidence="9">
    <location>
        <begin position="26"/>
        <end position="53"/>
    </location>
</feature>
<keyword evidence="5 9" id="KW-1003">Cell membrane</keyword>
<evidence type="ECO:0000256" key="4">
    <source>
        <dbReference type="ARBA" id="ARBA00022448"/>
    </source>
</evidence>
<evidence type="ECO:0000256" key="8">
    <source>
        <dbReference type="ARBA" id="ARBA00023136"/>
    </source>
</evidence>
<evidence type="ECO:0000256" key="2">
    <source>
        <dbReference type="ARBA" id="ARBA00005660"/>
    </source>
</evidence>
<evidence type="ECO:0000256" key="3">
    <source>
        <dbReference type="ARBA" id="ARBA00014042"/>
    </source>
</evidence>
<dbReference type="InterPro" id="IPR051611">
    <property type="entry name" value="ECF_transporter_component"/>
</dbReference>
<accession>A0ABS6F9D1</accession>
<evidence type="ECO:0000256" key="9">
    <source>
        <dbReference type="HAMAP-Rule" id="MF_01461"/>
    </source>
</evidence>
<feature type="transmembrane region" description="Helical" evidence="9">
    <location>
        <begin position="110"/>
        <end position="131"/>
    </location>
</feature>
<dbReference type="RefSeq" id="WP_216632313.1">
    <property type="nucleotide sequence ID" value="NZ_JAHLQN010000001.1"/>
</dbReference>
<keyword evidence="6 9" id="KW-0812">Transmembrane</keyword>
<dbReference type="InterPro" id="IPR003339">
    <property type="entry name" value="ABC/ECF_trnsptr_transmembrane"/>
</dbReference>
<evidence type="ECO:0000256" key="1">
    <source>
        <dbReference type="ARBA" id="ARBA00004651"/>
    </source>
</evidence>
<reference evidence="10 11" key="1">
    <citation type="submission" date="2021-06" db="EMBL/GenBank/DDBJ databases">
        <authorList>
            <person name="Sun Q."/>
            <person name="Li D."/>
        </authorList>
    </citation>
    <scope>NUCLEOTIDE SEQUENCE [LARGE SCALE GENOMIC DNA]</scope>
    <source>
        <strain evidence="10 11">MSJ-2</strain>
    </source>
</reference>
<dbReference type="Pfam" id="PF02361">
    <property type="entry name" value="CbiQ"/>
    <property type="match status" value="1"/>
</dbReference>
<organism evidence="10 11">
    <name type="scientific">Dysosmobacter acutus</name>
    <dbReference type="NCBI Taxonomy" id="2841504"/>
    <lineage>
        <taxon>Bacteria</taxon>
        <taxon>Bacillati</taxon>
        <taxon>Bacillota</taxon>
        <taxon>Clostridia</taxon>
        <taxon>Eubacteriales</taxon>
        <taxon>Oscillospiraceae</taxon>
        <taxon>Dysosmobacter</taxon>
    </lineage>
</organism>
<keyword evidence="8 9" id="KW-0472">Membrane</keyword>
<keyword evidence="7 9" id="KW-1133">Transmembrane helix</keyword>
<name>A0ABS6F9D1_9FIRM</name>
<keyword evidence="11" id="KW-1185">Reference proteome</keyword>
<comment type="subcellular location">
    <subcellularLocation>
        <location evidence="1 9">Cell membrane</location>
        <topology evidence="1 9">Multi-pass membrane protein</topology>
    </subcellularLocation>
</comment>
<keyword evidence="4 9" id="KW-0813">Transport</keyword>
<dbReference type="HAMAP" id="MF_01461">
    <property type="entry name" value="EcfT"/>
    <property type="match status" value="1"/>
</dbReference>
<sequence length="267" mass="29861">MLKDITLGQYFPGDTIAHRLDPRTKLILVVLYIVGLFCAKSVVTYAMMMAALLLCVKVSKVGARALFRGLKPVLLIIAFTAVLNLFFTSGDTLVQWWVFRITKQGLQMAVFMVLRITMLIMGTFLLTYTTSPITLTDGLESLMNPLKKLRLPVHELSMMMSIALRFIPTLIEETDKIMSAQKARGADFESGNLLQRAKAMIPLLVPLFISAFRRADELAVAMECRCYHGGEGRTKLRVLRYRAADYLVIMGGLILTTAVILLGRMGY</sequence>
<dbReference type="EMBL" id="JAHLQN010000001">
    <property type="protein sequence ID" value="MBU5626888.1"/>
    <property type="molecule type" value="Genomic_DNA"/>
</dbReference>